<dbReference type="Proteomes" id="UP001055072">
    <property type="component" value="Unassembled WGS sequence"/>
</dbReference>
<keyword evidence="2" id="KW-1185">Reference proteome</keyword>
<organism evidence="1 2">
    <name type="scientific">Irpex rosettiformis</name>
    <dbReference type="NCBI Taxonomy" id="378272"/>
    <lineage>
        <taxon>Eukaryota</taxon>
        <taxon>Fungi</taxon>
        <taxon>Dikarya</taxon>
        <taxon>Basidiomycota</taxon>
        <taxon>Agaricomycotina</taxon>
        <taxon>Agaricomycetes</taxon>
        <taxon>Polyporales</taxon>
        <taxon>Irpicaceae</taxon>
        <taxon>Irpex</taxon>
    </lineage>
</organism>
<evidence type="ECO:0000313" key="2">
    <source>
        <dbReference type="Proteomes" id="UP001055072"/>
    </source>
</evidence>
<proteinExistence type="predicted"/>
<dbReference type="EMBL" id="MU274940">
    <property type="protein sequence ID" value="KAI0084606.1"/>
    <property type="molecule type" value="Genomic_DNA"/>
</dbReference>
<protein>
    <submittedName>
        <fullName evidence="1">Uncharacterized protein</fullName>
    </submittedName>
</protein>
<evidence type="ECO:0000313" key="1">
    <source>
        <dbReference type="EMBL" id="KAI0084606.1"/>
    </source>
</evidence>
<gene>
    <name evidence="1" type="ORF">BDY19DRAFT_970119</name>
</gene>
<comment type="caution">
    <text evidence="1">The sequence shown here is derived from an EMBL/GenBank/DDBJ whole genome shotgun (WGS) entry which is preliminary data.</text>
</comment>
<accession>A0ACB8TRB1</accession>
<reference evidence="1" key="1">
    <citation type="journal article" date="2021" name="Environ. Microbiol.">
        <title>Gene family expansions and transcriptome signatures uncover fungal adaptations to wood decay.</title>
        <authorList>
            <person name="Hage H."/>
            <person name="Miyauchi S."/>
            <person name="Viragh M."/>
            <person name="Drula E."/>
            <person name="Min B."/>
            <person name="Chaduli D."/>
            <person name="Navarro D."/>
            <person name="Favel A."/>
            <person name="Norest M."/>
            <person name="Lesage-Meessen L."/>
            <person name="Balint B."/>
            <person name="Merenyi Z."/>
            <person name="de Eugenio L."/>
            <person name="Morin E."/>
            <person name="Martinez A.T."/>
            <person name="Baldrian P."/>
            <person name="Stursova M."/>
            <person name="Martinez M.J."/>
            <person name="Novotny C."/>
            <person name="Magnuson J.K."/>
            <person name="Spatafora J.W."/>
            <person name="Maurice S."/>
            <person name="Pangilinan J."/>
            <person name="Andreopoulos W."/>
            <person name="LaButti K."/>
            <person name="Hundley H."/>
            <person name="Na H."/>
            <person name="Kuo A."/>
            <person name="Barry K."/>
            <person name="Lipzen A."/>
            <person name="Henrissat B."/>
            <person name="Riley R."/>
            <person name="Ahrendt S."/>
            <person name="Nagy L.G."/>
            <person name="Grigoriev I.V."/>
            <person name="Martin F."/>
            <person name="Rosso M.N."/>
        </authorList>
    </citation>
    <scope>NUCLEOTIDE SEQUENCE</scope>
    <source>
        <strain evidence="1">CBS 384.51</strain>
    </source>
</reference>
<name>A0ACB8TRB1_9APHY</name>
<sequence>MPEARTLTLTARKPLADGVNTEPIQVVLTKANVPGDGQATPIANPKPTSCELITNETLPSRSATEPFLVWKGTLKRSDEAQVTRVVCKIALKFNRAPERLEDLFQMYPKQPSTALSALEKEAGLYCGELKVLQGEVVPRFYGYYKGKIARCDINSGGGRNHPGSTLEGFEEAMACIILEDGGENVPEELLKEDPLIVDTVIDAFFFFPTVDVVRDQDGNIRIVGFSRAQKGHECELEACFHRDSLDCRGRWQEFGCEGMYEIANWFDWLTPGGIGVKWDHSGIFFIDAHATDVMERVLIPPPEDNDMSKLSAEEMEERTITKPAAIRKAVERHLAIYGHRDPKDVLRHYPVLKAKGVWPPVIVEAKAPTACRRYSTTITTRVLSLLFFAHFKSSLDDLL</sequence>